<dbReference type="Proteomes" id="UP000334990">
    <property type="component" value="Unassembled WGS sequence"/>
</dbReference>
<sequence length="303" mass="34168">MVLCMHEMKEADWERLIYQLQSGHCTPFVGAGASMGVLPSGATLSRKLARQWGYPGRDSDELHRVTQFGGIKYGDLIHAKELVRDELATGALPDFTDPCEPYGLLAGFNLPVYVTTNYDDFIARALLAAGKRPNTAICPWNAGIAFDEKLFSSEAGWDPKPETPLVYHLHGALHDPASFVLAEEDYLEFLRNLAAEGLTGNWRMLPPSIQAALTRRPLLFVGYSLQDWTFRVLFQELSKSVPGINRRRHVSIQVAPTPTPSGWSIRDLERQLDWYYRGWEISVFWGGTREFCTELRSRMVSTT</sequence>
<comment type="caution">
    <text evidence="1">The sequence shown here is derived from an EMBL/GenBank/DDBJ whole genome shotgun (WGS) entry which is preliminary data.</text>
</comment>
<gene>
    <name evidence="1" type="ORF">Acor_14120</name>
</gene>
<dbReference type="SUPFAM" id="SSF52467">
    <property type="entry name" value="DHS-like NAD/FAD-binding domain"/>
    <property type="match status" value="1"/>
</dbReference>
<dbReference type="EMBL" id="BLAD01000039">
    <property type="protein sequence ID" value="GER99348.1"/>
    <property type="molecule type" value="Genomic_DNA"/>
</dbReference>
<dbReference type="AlphaFoldDB" id="A0A5M3VT02"/>
<dbReference type="Pfam" id="PF13289">
    <property type="entry name" value="SIR2_2"/>
    <property type="match status" value="1"/>
</dbReference>
<accession>A0A5M3VT02</accession>
<keyword evidence="2" id="KW-1185">Reference proteome</keyword>
<name>A0A5M3VT02_9ACTN</name>
<evidence type="ECO:0000313" key="1">
    <source>
        <dbReference type="EMBL" id="GER99348.1"/>
    </source>
</evidence>
<evidence type="ECO:0000313" key="2">
    <source>
        <dbReference type="Proteomes" id="UP000334990"/>
    </source>
</evidence>
<reference evidence="1 2" key="1">
    <citation type="submission" date="2019-10" db="EMBL/GenBank/DDBJ databases">
        <title>Whole genome shotgun sequence of Acrocarpospora corrugata NBRC 13972.</title>
        <authorList>
            <person name="Ichikawa N."/>
            <person name="Kimura A."/>
            <person name="Kitahashi Y."/>
            <person name="Komaki H."/>
            <person name="Oguchi A."/>
        </authorList>
    </citation>
    <scope>NUCLEOTIDE SEQUENCE [LARGE SCALE GENOMIC DNA]</scope>
    <source>
        <strain evidence="1 2">NBRC 13972</strain>
    </source>
</reference>
<organism evidence="1 2">
    <name type="scientific">Acrocarpospora corrugata</name>
    <dbReference type="NCBI Taxonomy" id="35763"/>
    <lineage>
        <taxon>Bacteria</taxon>
        <taxon>Bacillati</taxon>
        <taxon>Actinomycetota</taxon>
        <taxon>Actinomycetes</taxon>
        <taxon>Streptosporangiales</taxon>
        <taxon>Streptosporangiaceae</taxon>
        <taxon>Acrocarpospora</taxon>
    </lineage>
</organism>
<dbReference type="InterPro" id="IPR029035">
    <property type="entry name" value="DHS-like_NAD/FAD-binding_dom"/>
</dbReference>
<proteinExistence type="predicted"/>
<protein>
    <submittedName>
        <fullName evidence="1">Uncharacterized protein</fullName>
    </submittedName>
</protein>